<name>A0A090XSK3_PAEMA</name>
<proteinExistence type="predicted"/>
<organism evidence="1 2">
    <name type="scientific">Paenibacillus macerans</name>
    <name type="common">Bacillus macerans</name>
    <dbReference type="NCBI Taxonomy" id="44252"/>
    <lineage>
        <taxon>Bacteria</taxon>
        <taxon>Bacillati</taxon>
        <taxon>Bacillota</taxon>
        <taxon>Bacilli</taxon>
        <taxon>Bacillales</taxon>
        <taxon>Paenibacillaceae</taxon>
        <taxon>Paenibacillus</taxon>
    </lineage>
</organism>
<reference evidence="1 2" key="1">
    <citation type="submission" date="2014-04" db="EMBL/GenBank/DDBJ databases">
        <authorList>
            <person name="Bishop-Lilly K.A."/>
            <person name="Broomall S.M."/>
            <person name="Chain P.S."/>
            <person name="Chertkov O."/>
            <person name="Coyne S.R."/>
            <person name="Daligault H.E."/>
            <person name="Davenport K.W."/>
            <person name="Erkkila T."/>
            <person name="Frey K.G."/>
            <person name="Gibbons H.S."/>
            <person name="Gu W."/>
            <person name="Jaissle J."/>
            <person name="Johnson S.L."/>
            <person name="Koroleva G.I."/>
            <person name="Ladner J.T."/>
            <person name="Lo C.-C."/>
            <person name="Minogue T.D."/>
            <person name="Munk C."/>
            <person name="Palacios G.F."/>
            <person name="Redden C.L."/>
            <person name="Rosenzweig C.N."/>
            <person name="Scholz M.B."/>
            <person name="Teshima H."/>
            <person name="Xu Y."/>
        </authorList>
    </citation>
    <scope>NUCLEOTIDE SEQUENCE [LARGE SCALE GENOMIC DNA]</scope>
    <source>
        <strain evidence="1 2">8244</strain>
    </source>
</reference>
<keyword evidence="2" id="KW-1185">Reference proteome</keyword>
<dbReference type="EMBL" id="JMQA01000060">
    <property type="protein sequence ID" value="KFM89129.1"/>
    <property type="molecule type" value="Genomic_DNA"/>
</dbReference>
<dbReference type="Proteomes" id="UP000029278">
    <property type="component" value="Unassembled WGS sequence"/>
</dbReference>
<evidence type="ECO:0000313" key="1">
    <source>
        <dbReference type="EMBL" id="KFM89129.1"/>
    </source>
</evidence>
<sequence length="140" mass="15975">MCFQRFGLIYAFPRQIDVRTSKMTVGCGLAINRTAKIQHTNDARRTKIEILANELHQFFFRYFACSVSIDINGYRVSDADRISQLDFHFVGQPRGNEVFRHVTRRISGRTVNFGRVFPRECAAAVAGISAVRIDNNFAAR</sequence>
<gene>
    <name evidence="1" type="ORF">DJ90_6225</name>
</gene>
<protein>
    <submittedName>
        <fullName evidence="1">Uncharacterized protein</fullName>
    </submittedName>
</protein>
<accession>A0A090XSK3</accession>
<dbReference type="HOGENOM" id="CLU_1833207_0_0_9"/>
<dbReference type="AntiFam" id="ANF00232">
    <property type="entry name" value="Shadow ORF (opposite metK)"/>
</dbReference>
<evidence type="ECO:0000313" key="2">
    <source>
        <dbReference type="Proteomes" id="UP000029278"/>
    </source>
</evidence>
<comment type="caution">
    <text evidence="1">The sequence shown here is derived from an EMBL/GenBank/DDBJ whole genome shotgun (WGS) entry which is preliminary data.</text>
</comment>
<dbReference type="AlphaFoldDB" id="A0A090XSK3"/>